<proteinExistence type="predicted"/>
<dbReference type="PANTHER" id="PTHR33221:SF15">
    <property type="entry name" value="HTH-TYPE TRANSCRIPTIONAL REGULATOR YWGB-RELATED"/>
    <property type="match status" value="1"/>
</dbReference>
<dbReference type="NCBIfam" id="TIGR00738">
    <property type="entry name" value="rrf2_super"/>
    <property type="match status" value="1"/>
</dbReference>
<dbReference type="InterPro" id="IPR000944">
    <property type="entry name" value="Tscrpt_reg_Rrf2"/>
</dbReference>
<dbReference type="InterPro" id="IPR036390">
    <property type="entry name" value="WH_DNA-bd_sf"/>
</dbReference>
<dbReference type="EMBL" id="CP139781">
    <property type="protein sequence ID" value="WRQ86356.1"/>
    <property type="molecule type" value="Genomic_DNA"/>
</dbReference>
<dbReference type="Pfam" id="PF02082">
    <property type="entry name" value="Rrf2"/>
    <property type="match status" value="1"/>
</dbReference>
<gene>
    <name evidence="1" type="ORF">K1X11_016190</name>
</gene>
<keyword evidence="2" id="KW-1185">Reference proteome</keyword>
<evidence type="ECO:0000313" key="2">
    <source>
        <dbReference type="Proteomes" id="UP000738431"/>
    </source>
</evidence>
<reference evidence="1 2" key="1">
    <citation type="submission" date="2021-08" db="EMBL/GenBank/DDBJ databases">
        <authorList>
            <person name="Zhang D."/>
            <person name="Zhang A."/>
            <person name="Wang L."/>
        </authorList>
    </citation>
    <scope>NUCLEOTIDE SEQUENCE [LARGE SCALE GENOMIC DNA]</scope>
    <source>
        <strain evidence="1 2">WL0086</strain>
    </source>
</reference>
<protein>
    <submittedName>
        <fullName evidence="1">Rrf2 family transcriptional regulator</fullName>
    </submittedName>
</protein>
<reference evidence="1 2" key="2">
    <citation type="submission" date="2023-12" db="EMBL/GenBank/DDBJ databases">
        <title>Description of an unclassified Opitutus bacterium of Verrucomicrobiota.</title>
        <authorList>
            <person name="Zhang D.-F."/>
        </authorList>
    </citation>
    <scope>NUCLEOTIDE SEQUENCE [LARGE SCALE GENOMIC DNA]</scope>
    <source>
        <strain evidence="1 2">WL0086</strain>
    </source>
</reference>
<dbReference type="PROSITE" id="PS51197">
    <property type="entry name" value="HTH_RRF2_2"/>
    <property type="match status" value="1"/>
</dbReference>
<organism evidence="1 2">
    <name type="scientific">Actomonas aquatica</name>
    <dbReference type="NCBI Taxonomy" id="2866162"/>
    <lineage>
        <taxon>Bacteria</taxon>
        <taxon>Pseudomonadati</taxon>
        <taxon>Verrucomicrobiota</taxon>
        <taxon>Opitutia</taxon>
        <taxon>Opitutales</taxon>
        <taxon>Opitutaceae</taxon>
        <taxon>Actomonas</taxon>
    </lineage>
</organism>
<evidence type="ECO:0000313" key="1">
    <source>
        <dbReference type="EMBL" id="WRQ86356.1"/>
    </source>
</evidence>
<sequence length="166" mass="18037">MSTWRLQIAKAEKESILSFNARILPQIGGPMMRFGKVAQTAVAAMSLLAERYDGGKTKLNSADIAAARDLPKPVVAKVLTVLSSVGLVDGVRGPGGGYWLKREPSEISLLDIVREFERADAGIMCPFGPTWCGNGEPCPMHDSLTRIAAEWEAYLSTTRLAVFRVE</sequence>
<dbReference type="Proteomes" id="UP000738431">
    <property type="component" value="Chromosome"/>
</dbReference>
<name>A0ABZ1C4I0_9BACT</name>
<dbReference type="RefSeq" id="WP_221031282.1">
    <property type="nucleotide sequence ID" value="NZ_CP139781.1"/>
</dbReference>
<dbReference type="PANTHER" id="PTHR33221">
    <property type="entry name" value="WINGED HELIX-TURN-HELIX TRANSCRIPTIONAL REGULATOR, RRF2 FAMILY"/>
    <property type="match status" value="1"/>
</dbReference>
<dbReference type="SUPFAM" id="SSF46785">
    <property type="entry name" value="Winged helix' DNA-binding domain"/>
    <property type="match status" value="1"/>
</dbReference>
<dbReference type="InterPro" id="IPR036388">
    <property type="entry name" value="WH-like_DNA-bd_sf"/>
</dbReference>
<dbReference type="Gene3D" id="1.10.10.10">
    <property type="entry name" value="Winged helix-like DNA-binding domain superfamily/Winged helix DNA-binding domain"/>
    <property type="match status" value="1"/>
</dbReference>
<accession>A0ABZ1C4I0</accession>